<sequence>MKSSTRRTYHAKCPNTSVFGLWTSTLWYLHSLTAGCLRLLVFFSRCDSVDIYTNKPKALGDEPSTYSHAQKMRAAMTHYFGRELDIGLGAWTESEVNPGRFLGNPSLSTVVGQYMISLRRKKTKAGEVVTSARAMEESVMRSLYTFNHRFPEMEFSRQSRKNKDFTHWAGRNVRMMLLLLYILAFMCLLRYDEALHIMWSDLVLSHVHGDIWRLEVRLPFRKTHQTGGIQPFFLYSNLEKPWLCPIRAYGAWVKVIKSLGMKPEGYVFRPRIGFDSMSSDPQEVMTSKSFLECFRNNLLDIGIDPRFYGTHSFRRGGCQWLSMVCRWSFRRICDWGGWAPTFDNPGTLFKYLLSWVDNPVERREDFFNPDRPQSDPCTHCGRTCLCA</sequence>
<evidence type="ECO:0000313" key="3">
    <source>
        <dbReference type="EMBL" id="KIP01683.1"/>
    </source>
</evidence>
<gene>
    <name evidence="3" type="ORF">PHLGIDRAFT_505418</name>
</gene>
<evidence type="ECO:0000256" key="2">
    <source>
        <dbReference type="SAM" id="Phobius"/>
    </source>
</evidence>
<dbReference type="PANTHER" id="PTHR34605">
    <property type="entry name" value="PHAGE_INTEGRASE DOMAIN-CONTAINING PROTEIN"/>
    <property type="match status" value="1"/>
</dbReference>
<dbReference type="InterPro" id="IPR013762">
    <property type="entry name" value="Integrase-like_cat_sf"/>
</dbReference>
<dbReference type="PANTHER" id="PTHR34605:SF4">
    <property type="entry name" value="DNA ADENINE METHYLTRANSFERASE"/>
    <property type="match status" value="1"/>
</dbReference>
<accession>A0A0C3PA77</accession>
<name>A0A0C3PA77_PHLG1</name>
<keyword evidence="4" id="KW-1185">Reference proteome</keyword>
<evidence type="ECO:0008006" key="5">
    <source>
        <dbReference type="Google" id="ProtNLM"/>
    </source>
</evidence>
<protein>
    <recommendedName>
        <fullName evidence="5">DNA breaking-rejoining enzyme</fullName>
    </recommendedName>
</protein>
<dbReference type="EMBL" id="KN840748">
    <property type="protein sequence ID" value="KIP01683.1"/>
    <property type="molecule type" value="Genomic_DNA"/>
</dbReference>
<dbReference type="AlphaFoldDB" id="A0A0C3PA77"/>
<dbReference type="InterPro" id="IPR052925">
    <property type="entry name" value="Phage_Integrase-like_Recomb"/>
</dbReference>
<dbReference type="Proteomes" id="UP000053257">
    <property type="component" value="Unassembled WGS sequence"/>
</dbReference>
<dbReference type="InterPro" id="IPR011010">
    <property type="entry name" value="DNA_brk_join_enz"/>
</dbReference>
<dbReference type="Gene3D" id="1.10.443.10">
    <property type="entry name" value="Intergrase catalytic core"/>
    <property type="match status" value="1"/>
</dbReference>
<evidence type="ECO:0000313" key="4">
    <source>
        <dbReference type="Proteomes" id="UP000053257"/>
    </source>
</evidence>
<feature type="transmembrane region" description="Helical" evidence="2">
    <location>
        <begin position="173"/>
        <end position="191"/>
    </location>
</feature>
<keyword evidence="2" id="KW-1133">Transmembrane helix</keyword>
<dbReference type="OrthoDB" id="2795280at2759"/>
<reference evidence="3 4" key="1">
    <citation type="journal article" date="2014" name="PLoS Genet.">
        <title>Analysis of the Phlebiopsis gigantea genome, transcriptome and secretome provides insight into its pioneer colonization strategies of wood.</title>
        <authorList>
            <person name="Hori C."/>
            <person name="Ishida T."/>
            <person name="Igarashi K."/>
            <person name="Samejima M."/>
            <person name="Suzuki H."/>
            <person name="Master E."/>
            <person name="Ferreira P."/>
            <person name="Ruiz-Duenas F.J."/>
            <person name="Held B."/>
            <person name="Canessa P."/>
            <person name="Larrondo L.F."/>
            <person name="Schmoll M."/>
            <person name="Druzhinina I.S."/>
            <person name="Kubicek C.P."/>
            <person name="Gaskell J.A."/>
            <person name="Kersten P."/>
            <person name="St John F."/>
            <person name="Glasner J."/>
            <person name="Sabat G."/>
            <person name="Splinter BonDurant S."/>
            <person name="Syed K."/>
            <person name="Yadav J."/>
            <person name="Mgbeahuruike A.C."/>
            <person name="Kovalchuk A."/>
            <person name="Asiegbu F.O."/>
            <person name="Lackner G."/>
            <person name="Hoffmeister D."/>
            <person name="Rencoret J."/>
            <person name="Gutierrez A."/>
            <person name="Sun H."/>
            <person name="Lindquist E."/>
            <person name="Barry K."/>
            <person name="Riley R."/>
            <person name="Grigoriev I.V."/>
            <person name="Henrissat B."/>
            <person name="Kues U."/>
            <person name="Berka R.M."/>
            <person name="Martinez A.T."/>
            <person name="Covert S.F."/>
            <person name="Blanchette R.A."/>
            <person name="Cullen D."/>
        </authorList>
    </citation>
    <scope>NUCLEOTIDE SEQUENCE [LARGE SCALE GENOMIC DNA]</scope>
    <source>
        <strain evidence="3 4">11061_1 CR5-6</strain>
    </source>
</reference>
<organism evidence="3 4">
    <name type="scientific">Phlebiopsis gigantea (strain 11061_1 CR5-6)</name>
    <name type="common">White-rot fungus</name>
    <name type="synonym">Peniophora gigantea</name>
    <dbReference type="NCBI Taxonomy" id="745531"/>
    <lineage>
        <taxon>Eukaryota</taxon>
        <taxon>Fungi</taxon>
        <taxon>Dikarya</taxon>
        <taxon>Basidiomycota</taxon>
        <taxon>Agaricomycotina</taxon>
        <taxon>Agaricomycetes</taxon>
        <taxon>Polyporales</taxon>
        <taxon>Phanerochaetaceae</taxon>
        <taxon>Phlebiopsis</taxon>
    </lineage>
</organism>
<dbReference type="HOGENOM" id="CLU_063718_1_0_1"/>
<proteinExistence type="predicted"/>
<dbReference type="GO" id="GO:0003677">
    <property type="term" value="F:DNA binding"/>
    <property type="evidence" value="ECO:0007669"/>
    <property type="project" value="InterPro"/>
</dbReference>
<dbReference type="SUPFAM" id="SSF56349">
    <property type="entry name" value="DNA breaking-rejoining enzymes"/>
    <property type="match status" value="1"/>
</dbReference>
<keyword evidence="1" id="KW-0233">DNA recombination</keyword>
<keyword evidence="2" id="KW-0472">Membrane</keyword>
<dbReference type="GO" id="GO:0015074">
    <property type="term" value="P:DNA integration"/>
    <property type="evidence" value="ECO:0007669"/>
    <property type="project" value="InterPro"/>
</dbReference>
<keyword evidence="2" id="KW-0812">Transmembrane</keyword>
<evidence type="ECO:0000256" key="1">
    <source>
        <dbReference type="ARBA" id="ARBA00023172"/>
    </source>
</evidence>
<dbReference type="GO" id="GO:0006310">
    <property type="term" value="P:DNA recombination"/>
    <property type="evidence" value="ECO:0007669"/>
    <property type="project" value="UniProtKB-KW"/>
</dbReference>